<protein>
    <submittedName>
        <fullName evidence="1">Uncharacterized protein</fullName>
    </submittedName>
</protein>
<evidence type="ECO:0000313" key="2">
    <source>
        <dbReference type="Proteomes" id="UP000830375"/>
    </source>
</evidence>
<organism evidence="1 2">
    <name type="scientific">Labeo rohita</name>
    <name type="common">Indian major carp</name>
    <name type="synonym">Cyprinus rohita</name>
    <dbReference type="NCBI Taxonomy" id="84645"/>
    <lineage>
        <taxon>Eukaryota</taxon>
        <taxon>Metazoa</taxon>
        <taxon>Chordata</taxon>
        <taxon>Craniata</taxon>
        <taxon>Vertebrata</taxon>
        <taxon>Euteleostomi</taxon>
        <taxon>Actinopterygii</taxon>
        <taxon>Neopterygii</taxon>
        <taxon>Teleostei</taxon>
        <taxon>Ostariophysi</taxon>
        <taxon>Cypriniformes</taxon>
        <taxon>Cyprinidae</taxon>
        <taxon>Labeoninae</taxon>
        <taxon>Labeonini</taxon>
        <taxon>Labeo</taxon>
    </lineage>
</organism>
<dbReference type="Proteomes" id="UP000830375">
    <property type="component" value="Unassembled WGS sequence"/>
</dbReference>
<reference evidence="1 2" key="1">
    <citation type="submission" date="2022-01" db="EMBL/GenBank/DDBJ databases">
        <title>A high-quality chromosome-level genome assembly of rohu carp, Labeo rohita.</title>
        <authorList>
            <person name="Arick M.A. II"/>
            <person name="Hsu C.-Y."/>
            <person name="Magbanua Z."/>
            <person name="Pechanova O."/>
            <person name="Grover C."/>
            <person name="Miller E."/>
            <person name="Thrash A."/>
            <person name="Ezzel L."/>
            <person name="Alam S."/>
            <person name="Benzie J."/>
            <person name="Hamilton M."/>
            <person name="Karsi A."/>
            <person name="Lawrence M.L."/>
            <person name="Peterson D.G."/>
        </authorList>
    </citation>
    <scope>NUCLEOTIDE SEQUENCE [LARGE SCALE GENOMIC DNA]</scope>
    <source>
        <strain evidence="2">BAU-BD-2019</strain>
        <tissue evidence="1">Blood</tissue>
    </source>
</reference>
<dbReference type="EMBL" id="JACTAM010000008">
    <property type="protein sequence ID" value="KAI2661323.1"/>
    <property type="molecule type" value="Genomic_DNA"/>
</dbReference>
<accession>A0ABQ8MEN2</accession>
<keyword evidence="2" id="KW-1185">Reference proteome</keyword>
<gene>
    <name evidence="1" type="ORF">H4Q32_006893</name>
</gene>
<proteinExistence type="predicted"/>
<name>A0ABQ8MEN2_LABRO</name>
<sequence>MCADGPFLPYRCQLATRSQSPSPVTTRDFWHSSQTREPTPHICVIAQSVSPSVTHHLMLFSSSSNSYHAAGLRSGT</sequence>
<comment type="caution">
    <text evidence="1">The sequence shown here is derived from an EMBL/GenBank/DDBJ whole genome shotgun (WGS) entry which is preliminary data.</text>
</comment>
<evidence type="ECO:0000313" key="1">
    <source>
        <dbReference type="EMBL" id="KAI2661323.1"/>
    </source>
</evidence>